<feature type="transmembrane region" description="Helical" evidence="6">
    <location>
        <begin position="145"/>
        <end position="169"/>
    </location>
</feature>
<feature type="transmembrane region" description="Helical" evidence="6">
    <location>
        <begin position="69"/>
        <end position="90"/>
    </location>
</feature>
<feature type="compositionally biased region" description="Low complexity" evidence="5">
    <location>
        <begin position="333"/>
        <end position="348"/>
    </location>
</feature>
<dbReference type="GO" id="GO:0007189">
    <property type="term" value="P:adenylate cyclase-activating G protein-coupled receptor signaling pathway"/>
    <property type="evidence" value="ECO:0007669"/>
    <property type="project" value="TreeGrafter"/>
</dbReference>
<feature type="transmembrane region" description="Helical" evidence="6">
    <location>
        <begin position="189"/>
        <end position="210"/>
    </location>
</feature>
<gene>
    <name evidence="7" type="ORF">THASP1DRAFT_32439</name>
</gene>
<evidence type="ECO:0000256" key="4">
    <source>
        <dbReference type="ARBA" id="ARBA00023136"/>
    </source>
</evidence>
<dbReference type="GO" id="GO:0005886">
    <property type="term" value="C:plasma membrane"/>
    <property type="evidence" value="ECO:0007669"/>
    <property type="project" value="TreeGrafter"/>
</dbReference>
<feature type="region of interest" description="Disordered" evidence="5">
    <location>
        <begin position="278"/>
        <end position="301"/>
    </location>
</feature>
<feature type="compositionally biased region" description="Low complexity" evidence="5">
    <location>
        <begin position="278"/>
        <end position="288"/>
    </location>
</feature>
<protein>
    <submittedName>
        <fullName evidence="7">Uncharacterized protein</fullName>
    </submittedName>
</protein>
<reference evidence="8" key="1">
    <citation type="journal article" date="2018" name="Nat. Microbiol.">
        <title>Leveraging single-cell genomics to expand the fungal tree of life.</title>
        <authorList>
            <person name="Ahrendt S.R."/>
            <person name="Quandt C.A."/>
            <person name="Ciobanu D."/>
            <person name="Clum A."/>
            <person name="Salamov A."/>
            <person name="Andreopoulos B."/>
            <person name="Cheng J.F."/>
            <person name="Woyke T."/>
            <person name="Pelin A."/>
            <person name="Henrissat B."/>
            <person name="Reynolds N.K."/>
            <person name="Benny G.L."/>
            <person name="Smith M.E."/>
            <person name="James T.Y."/>
            <person name="Grigoriev I.V."/>
        </authorList>
    </citation>
    <scope>NUCLEOTIDE SEQUENCE [LARGE SCALE GENOMIC DNA]</scope>
    <source>
        <strain evidence="8">RSA 1356</strain>
    </source>
</reference>
<keyword evidence="4 6" id="KW-0472">Membrane</keyword>
<dbReference type="GO" id="GO:0004930">
    <property type="term" value="F:G protein-coupled receptor activity"/>
    <property type="evidence" value="ECO:0007669"/>
    <property type="project" value="TreeGrafter"/>
</dbReference>
<keyword evidence="2 6" id="KW-0812">Transmembrane</keyword>
<organism evidence="7 8">
    <name type="scientific">Thamnocephalis sphaerospora</name>
    <dbReference type="NCBI Taxonomy" id="78915"/>
    <lineage>
        <taxon>Eukaryota</taxon>
        <taxon>Fungi</taxon>
        <taxon>Fungi incertae sedis</taxon>
        <taxon>Zoopagomycota</taxon>
        <taxon>Zoopagomycotina</taxon>
        <taxon>Zoopagomycetes</taxon>
        <taxon>Zoopagales</taxon>
        <taxon>Sigmoideomycetaceae</taxon>
        <taxon>Thamnocephalis</taxon>
    </lineage>
</organism>
<name>A0A4P9XJ17_9FUNG</name>
<feature type="compositionally biased region" description="Low complexity" evidence="5">
    <location>
        <begin position="388"/>
        <end position="402"/>
    </location>
</feature>
<keyword evidence="3 6" id="KW-1133">Transmembrane helix</keyword>
<evidence type="ECO:0000313" key="8">
    <source>
        <dbReference type="Proteomes" id="UP000271241"/>
    </source>
</evidence>
<evidence type="ECO:0000313" key="7">
    <source>
        <dbReference type="EMBL" id="RKP05722.1"/>
    </source>
</evidence>
<dbReference type="SUPFAM" id="SSF81321">
    <property type="entry name" value="Family A G protein-coupled receptor-like"/>
    <property type="match status" value="1"/>
</dbReference>
<evidence type="ECO:0000256" key="2">
    <source>
        <dbReference type="ARBA" id="ARBA00022692"/>
    </source>
</evidence>
<evidence type="ECO:0000256" key="1">
    <source>
        <dbReference type="ARBA" id="ARBA00004141"/>
    </source>
</evidence>
<feature type="region of interest" description="Disordered" evidence="5">
    <location>
        <begin position="477"/>
        <end position="500"/>
    </location>
</feature>
<evidence type="ECO:0000256" key="3">
    <source>
        <dbReference type="ARBA" id="ARBA00022989"/>
    </source>
</evidence>
<feature type="transmembrane region" description="Helical" evidence="6">
    <location>
        <begin position="445"/>
        <end position="467"/>
    </location>
</feature>
<dbReference type="AlphaFoldDB" id="A0A4P9XJ17"/>
<dbReference type="PANTHER" id="PTHR23112:SF0">
    <property type="entry name" value="TRANSMEMBRANE PROTEIN 116"/>
    <property type="match status" value="1"/>
</dbReference>
<evidence type="ECO:0000256" key="6">
    <source>
        <dbReference type="SAM" id="Phobius"/>
    </source>
</evidence>
<dbReference type="EMBL" id="KZ993047">
    <property type="protein sequence ID" value="RKP05722.1"/>
    <property type="molecule type" value="Genomic_DNA"/>
</dbReference>
<proteinExistence type="predicted"/>
<feature type="transmembrane region" description="Helical" evidence="6">
    <location>
        <begin position="110"/>
        <end position="133"/>
    </location>
</feature>
<dbReference type="OrthoDB" id="2098790at2759"/>
<feature type="region of interest" description="Disordered" evidence="5">
    <location>
        <begin position="327"/>
        <end position="362"/>
    </location>
</feature>
<keyword evidence="8" id="KW-1185">Reference proteome</keyword>
<sequence length="531" mass="57639">MQLNSLVHTLSTQNSTETAVQESSGATIHSGRHIHSVALVILIGSLIASFCLLLSTWLNRRYDTVGQRLPIYLGITNLAMSSTHLFDHVYTLVNERVLPARSCAVAGGMFQFWFMAQLLLVAAMAVSMIYSTARNRPITYGCYDVKLVVPVFAGAFASTAISGLLNLFGSAGHWCYIATTGRMAYSASVIFHLVFPLLTLLTAIGGYAYTHTAMHRSTRRMKMVSSKNYAIFISTLINDDDDVLDDAVAGTRFARVAQHITSRRASLRHSRGTHDLAAHASASQTHASDGSNEPAPARQQRRHPYSTIFRHKPFSFSPSSPYRLTLGGLGAASNNNNNNSSSSSSSSNHSAAPVGHGETMNVQAGNPIEQPIATEAGLPASQPPPAMTTTVSPPTHSSPTHSGSFKLVNCSVTQHSIAYMLAFIAQWVPVLIYVLYVVASWDQPAMPMCVVALFNLAGMLHFAVYYWNQRNIKQPGLESSPSNFRQDARSPTPAAASMHHSHQDADDNMWLGRRNIGLRNSTVFSVSTVSV</sequence>
<dbReference type="Gene3D" id="1.20.1070.10">
    <property type="entry name" value="Rhodopsin 7-helix transmembrane proteins"/>
    <property type="match status" value="1"/>
</dbReference>
<evidence type="ECO:0000256" key="5">
    <source>
        <dbReference type="SAM" id="MobiDB-lite"/>
    </source>
</evidence>
<feature type="transmembrane region" description="Helical" evidence="6">
    <location>
        <begin position="34"/>
        <end position="57"/>
    </location>
</feature>
<dbReference type="Proteomes" id="UP000271241">
    <property type="component" value="Unassembled WGS sequence"/>
</dbReference>
<dbReference type="PANTHER" id="PTHR23112">
    <property type="entry name" value="G PROTEIN-COUPLED RECEPTOR 157-RELATED"/>
    <property type="match status" value="1"/>
</dbReference>
<comment type="subcellular location">
    <subcellularLocation>
        <location evidence="1">Membrane</location>
        <topology evidence="1">Multi-pass membrane protein</topology>
    </subcellularLocation>
</comment>
<accession>A0A4P9XJ17</accession>
<feature type="region of interest" description="Disordered" evidence="5">
    <location>
        <begin position="375"/>
        <end position="402"/>
    </location>
</feature>
<feature type="transmembrane region" description="Helical" evidence="6">
    <location>
        <begin position="417"/>
        <end position="439"/>
    </location>
</feature>